<feature type="compositionally biased region" description="Polar residues" evidence="5">
    <location>
        <begin position="213"/>
        <end position="222"/>
    </location>
</feature>
<dbReference type="SUPFAM" id="SSF46689">
    <property type="entry name" value="Homeodomain-like"/>
    <property type="match status" value="1"/>
</dbReference>
<accession>A0A7W9CG67</accession>
<dbReference type="SUPFAM" id="SSF48498">
    <property type="entry name" value="Tetracyclin repressor-like, C-terminal domain"/>
    <property type="match status" value="1"/>
</dbReference>
<gene>
    <name evidence="7" type="ORF">GGR13_000473</name>
</gene>
<dbReference type="Pfam" id="PF16925">
    <property type="entry name" value="TetR_C_13"/>
    <property type="match status" value="1"/>
</dbReference>
<dbReference type="PANTHER" id="PTHR47506">
    <property type="entry name" value="TRANSCRIPTIONAL REGULATORY PROTEIN"/>
    <property type="match status" value="1"/>
</dbReference>
<feature type="DNA-binding region" description="H-T-H motif" evidence="4">
    <location>
        <begin position="38"/>
        <end position="57"/>
    </location>
</feature>
<evidence type="ECO:0000256" key="2">
    <source>
        <dbReference type="ARBA" id="ARBA00023125"/>
    </source>
</evidence>
<dbReference type="InterPro" id="IPR011075">
    <property type="entry name" value="TetR_C"/>
</dbReference>
<dbReference type="EMBL" id="JACHOR010000001">
    <property type="protein sequence ID" value="MBB5744901.1"/>
    <property type="molecule type" value="Genomic_DNA"/>
</dbReference>
<comment type="caution">
    <text evidence="7">The sequence shown here is derived from an EMBL/GenBank/DDBJ whole genome shotgun (WGS) entry which is preliminary data.</text>
</comment>
<dbReference type="Pfam" id="PF00440">
    <property type="entry name" value="TetR_N"/>
    <property type="match status" value="1"/>
</dbReference>
<name>A0A7W9CG67_9CAUL</name>
<dbReference type="GO" id="GO:0003677">
    <property type="term" value="F:DNA binding"/>
    <property type="evidence" value="ECO:0007669"/>
    <property type="project" value="UniProtKB-UniRule"/>
</dbReference>
<evidence type="ECO:0000256" key="3">
    <source>
        <dbReference type="ARBA" id="ARBA00023163"/>
    </source>
</evidence>
<dbReference type="Gene3D" id="1.10.357.10">
    <property type="entry name" value="Tetracycline Repressor, domain 2"/>
    <property type="match status" value="1"/>
</dbReference>
<proteinExistence type="predicted"/>
<keyword evidence="8" id="KW-1185">Reference proteome</keyword>
<organism evidence="7 8">
    <name type="scientific">Brevundimonas variabilis</name>
    <dbReference type="NCBI Taxonomy" id="74312"/>
    <lineage>
        <taxon>Bacteria</taxon>
        <taxon>Pseudomonadati</taxon>
        <taxon>Pseudomonadota</taxon>
        <taxon>Alphaproteobacteria</taxon>
        <taxon>Caulobacterales</taxon>
        <taxon>Caulobacteraceae</taxon>
        <taxon>Brevundimonas</taxon>
    </lineage>
</organism>
<dbReference type="InterPro" id="IPR023772">
    <property type="entry name" value="DNA-bd_HTH_TetR-type_CS"/>
</dbReference>
<evidence type="ECO:0000256" key="4">
    <source>
        <dbReference type="PROSITE-ProRule" id="PRU00335"/>
    </source>
</evidence>
<sequence>MEQTDPSRRPGRPLSFDRDAALRQAMLTFWQHGYETSSVTDLTTAMGISTPSLYTAFGDKKQLFLETVRLYAGDPEATQAAVAAAPSALEAARDLLQGAALAYTGEDTPKGCLLASATASGSVASSEVQHAVADIRRSVQGALRARIERDKSDKVLPPDADAAALSGMVMAVMQGLSVLARDGGDRASLLAIVSLALQAWPRQPGHPVPGPASPSSSFGMSA</sequence>
<dbReference type="Gene3D" id="1.10.10.60">
    <property type="entry name" value="Homeodomain-like"/>
    <property type="match status" value="1"/>
</dbReference>
<keyword evidence="1" id="KW-0805">Transcription regulation</keyword>
<keyword evidence="2 4" id="KW-0238">DNA-binding</keyword>
<evidence type="ECO:0000313" key="7">
    <source>
        <dbReference type="EMBL" id="MBB5744901.1"/>
    </source>
</evidence>
<dbReference type="AlphaFoldDB" id="A0A7W9CG67"/>
<evidence type="ECO:0000259" key="6">
    <source>
        <dbReference type="PROSITE" id="PS50977"/>
    </source>
</evidence>
<keyword evidence="3" id="KW-0804">Transcription</keyword>
<dbReference type="Proteomes" id="UP000545037">
    <property type="component" value="Unassembled WGS sequence"/>
</dbReference>
<evidence type="ECO:0000256" key="1">
    <source>
        <dbReference type="ARBA" id="ARBA00023015"/>
    </source>
</evidence>
<dbReference type="InterPro" id="IPR036271">
    <property type="entry name" value="Tet_transcr_reg_TetR-rel_C_sf"/>
</dbReference>
<dbReference type="InterPro" id="IPR001647">
    <property type="entry name" value="HTH_TetR"/>
</dbReference>
<evidence type="ECO:0000256" key="5">
    <source>
        <dbReference type="SAM" id="MobiDB-lite"/>
    </source>
</evidence>
<dbReference type="PANTHER" id="PTHR47506:SF1">
    <property type="entry name" value="HTH-TYPE TRANSCRIPTIONAL REGULATOR YJDC"/>
    <property type="match status" value="1"/>
</dbReference>
<feature type="domain" description="HTH tetR-type" evidence="6">
    <location>
        <begin position="15"/>
        <end position="75"/>
    </location>
</feature>
<feature type="region of interest" description="Disordered" evidence="5">
    <location>
        <begin position="203"/>
        <end position="222"/>
    </location>
</feature>
<dbReference type="InterPro" id="IPR009057">
    <property type="entry name" value="Homeodomain-like_sf"/>
</dbReference>
<dbReference type="PROSITE" id="PS50977">
    <property type="entry name" value="HTH_TETR_2"/>
    <property type="match status" value="1"/>
</dbReference>
<dbReference type="RefSeq" id="WP_183211852.1">
    <property type="nucleotide sequence ID" value="NZ_JACHOR010000001.1"/>
</dbReference>
<protein>
    <submittedName>
        <fullName evidence="7">AcrR family transcriptional regulator</fullName>
    </submittedName>
</protein>
<evidence type="ECO:0000313" key="8">
    <source>
        <dbReference type="Proteomes" id="UP000545037"/>
    </source>
</evidence>
<dbReference type="PROSITE" id="PS01081">
    <property type="entry name" value="HTH_TETR_1"/>
    <property type="match status" value="1"/>
</dbReference>
<reference evidence="7 8" key="1">
    <citation type="submission" date="2020-08" db="EMBL/GenBank/DDBJ databases">
        <title>Genomic Encyclopedia of Type Strains, Phase IV (KMG-IV): sequencing the most valuable type-strain genomes for metagenomic binning, comparative biology and taxonomic classification.</title>
        <authorList>
            <person name="Goeker M."/>
        </authorList>
    </citation>
    <scope>NUCLEOTIDE SEQUENCE [LARGE SCALE GENOMIC DNA]</scope>
    <source>
        <strain evidence="7 8">DSM 4737</strain>
    </source>
</reference>